<evidence type="ECO:0000313" key="3">
    <source>
        <dbReference type="EMBL" id="OAF58219.1"/>
    </source>
</evidence>
<proteinExistence type="predicted"/>
<feature type="domain" description="DUF4939" evidence="2">
    <location>
        <begin position="33"/>
        <end position="93"/>
    </location>
</feature>
<dbReference type="AlphaFoldDB" id="A0A177A7U7"/>
<reference evidence="3" key="1">
    <citation type="submission" date="2016-03" db="EMBL/GenBank/DDBJ databases">
        <title>Updated assembly of Pseudogymnoascus destructans, the fungus causing white-nose syndrome of bats.</title>
        <authorList>
            <person name="Palmer J.M."/>
            <person name="Drees K.P."/>
            <person name="Foster J.T."/>
            <person name="Lindner D.L."/>
        </authorList>
    </citation>
    <scope>NUCLEOTIDE SEQUENCE [LARGE SCALE GENOMIC DNA]</scope>
    <source>
        <strain evidence="3">20631-21</strain>
    </source>
</reference>
<gene>
    <name evidence="3" type="ORF">VC83_06585</name>
</gene>
<dbReference type="Pfam" id="PF16297">
    <property type="entry name" value="DUF4939"/>
    <property type="match status" value="1"/>
</dbReference>
<protein>
    <recommendedName>
        <fullName evidence="2">DUF4939 domain-containing protein</fullName>
    </recommendedName>
</protein>
<feature type="region of interest" description="Disordered" evidence="1">
    <location>
        <begin position="151"/>
        <end position="174"/>
    </location>
</feature>
<accession>A0A177A7U7</accession>
<dbReference type="OrthoDB" id="3442445at2759"/>
<name>A0A177A7U7_9PEZI</name>
<dbReference type="Proteomes" id="UP000077154">
    <property type="component" value="Unassembled WGS sequence"/>
</dbReference>
<dbReference type="VEuPathDB" id="FungiDB:GMDG_07318"/>
<dbReference type="RefSeq" id="XP_024323504.1">
    <property type="nucleotide sequence ID" value="XM_024470180.1"/>
</dbReference>
<dbReference type="InterPro" id="IPR032549">
    <property type="entry name" value="DUF4939"/>
</dbReference>
<dbReference type="VEuPathDB" id="FungiDB:GMDG_08835"/>
<evidence type="ECO:0000256" key="1">
    <source>
        <dbReference type="SAM" id="MobiDB-lite"/>
    </source>
</evidence>
<feature type="region of interest" description="Disordered" evidence="1">
    <location>
        <begin position="1"/>
        <end position="29"/>
    </location>
</feature>
<dbReference type="EMBL" id="KV441397">
    <property type="protein sequence ID" value="OAF58219.1"/>
    <property type="molecule type" value="Genomic_DNA"/>
</dbReference>
<sequence>MAGDDTGSNVGLKGKVATEPTIESPLAHPSDKLNITFPDTFHGDRKKLKSFLIQTELWMAFNAKHFNKEVEQILWAVPLFRGPASEWISNYLADYMNHRTPDEKCNTSTSQGTKEIFVSWNRFLKTLKALKTRGVEMLRRGLKSLDELDEAEEKESREAEVKGTLLHSPSTAVSEGVASEQDLLAVLSPDFFERWGADGETPPAILDS</sequence>
<dbReference type="eggNOG" id="ENOG502SZCW">
    <property type="taxonomic scope" value="Eukaryota"/>
</dbReference>
<evidence type="ECO:0000259" key="2">
    <source>
        <dbReference type="Pfam" id="PF16297"/>
    </source>
</evidence>
<dbReference type="GeneID" id="36289643"/>
<organism evidence="3">
    <name type="scientific">Pseudogymnoascus destructans</name>
    <dbReference type="NCBI Taxonomy" id="655981"/>
    <lineage>
        <taxon>Eukaryota</taxon>
        <taxon>Fungi</taxon>
        <taxon>Dikarya</taxon>
        <taxon>Ascomycota</taxon>
        <taxon>Pezizomycotina</taxon>
        <taxon>Leotiomycetes</taxon>
        <taxon>Thelebolales</taxon>
        <taxon>Thelebolaceae</taxon>
        <taxon>Pseudogymnoascus</taxon>
    </lineage>
</organism>